<protein>
    <submittedName>
        <fullName evidence="3">Diamine acetyltransferase 2-like</fullName>
    </submittedName>
</protein>
<keyword evidence="4" id="KW-1185">Reference proteome</keyword>
<comment type="caution">
    <text evidence="3">The sequence shown here is derived from an EMBL/GenBank/DDBJ whole genome shotgun (WGS) entry which is preliminary data.</text>
</comment>
<evidence type="ECO:0000313" key="3">
    <source>
        <dbReference type="EMBL" id="KAF5891144.1"/>
    </source>
</evidence>
<keyword evidence="2" id="KW-0012">Acyltransferase</keyword>
<gene>
    <name evidence="3" type="primary">sat2b</name>
    <name evidence="3" type="ORF">DAT39_019147</name>
</gene>
<dbReference type="GO" id="GO:0008080">
    <property type="term" value="F:N-acetyltransferase activity"/>
    <property type="evidence" value="ECO:0007669"/>
    <property type="project" value="TreeGrafter"/>
</dbReference>
<evidence type="ECO:0000313" key="4">
    <source>
        <dbReference type="Proteomes" id="UP000727407"/>
    </source>
</evidence>
<sequence>MRFSVRAARQEDCTDIQRMIMELAVYEKMADQVKISHEGAEDLTKEEGWHMLRFHDTTSACKEAAPQRIL</sequence>
<dbReference type="Gene3D" id="3.40.630.30">
    <property type="match status" value="1"/>
</dbReference>
<proteinExistence type="predicted"/>
<keyword evidence="1" id="KW-0808">Transferase</keyword>
<name>A0A8J4U4W9_CLAMG</name>
<accession>A0A8J4U4W9</accession>
<dbReference type="InterPro" id="IPR051016">
    <property type="entry name" value="Diverse_Substrate_AcTransf"/>
</dbReference>
<evidence type="ECO:0000256" key="1">
    <source>
        <dbReference type="ARBA" id="ARBA00022679"/>
    </source>
</evidence>
<dbReference type="EMBL" id="QNUK01000612">
    <property type="protein sequence ID" value="KAF5891144.1"/>
    <property type="molecule type" value="Genomic_DNA"/>
</dbReference>
<dbReference type="AlphaFoldDB" id="A0A8J4U4W9"/>
<dbReference type="OrthoDB" id="7305308at2759"/>
<dbReference type="PANTHER" id="PTHR10545:SF51">
    <property type="entry name" value="THIALYSINE N-EPSILON-ACETYLTRANSFERASE"/>
    <property type="match status" value="1"/>
</dbReference>
<dbReference type="PANTHER" id="PTHR10545">
    <property type="entry name" value="DIAMINE N-ACETYLTRANSFERASE"/>
    <property type="match status" value="1"/>
</dbReference>
<organism evidence="3 4">
    <name type="scientific">Clarias magur</name>
    <name type="common">Asian catfish</name>
    <name type="synonym">Macropteronotus magur</name>
    <dbReference type="NCBI Taxonomy" id="1594786"/>
    <lineage>
        <taxon>Eukaryota</taxon>
        <taxon>Metazoa</taxon>
        <taxon>Chordata</taxon>
        <taxon>Craniata</taxon>
        <taxon>Vertebrata</taxon>
        <taxon>Euteleostomi</taxon>
        <taxon>Actinopterygii</taxon>
        <taxon>Neopterygii</taxon>
        <taxon>Teleostei</taxon>
        <taxon>Ostariophysi</taxon>
        <taxon>Siluriformes</taxon>
        <taxon>Clariidae</taxon>
        <taxon>Clarias</taxon>
    </lineage>
</organism>
<evidence type="ECO:0000256" key="2">
    <source>
        <dbReference type="ARBA" id="ARBA00023315"/>
    </source>
</evidence>
<reference evidence="3" key="1">
    <citation type="submission" date="2020-07" db="EMBL/GenBank/DDBJ databases">
        <title>Clarias magur genome sequencing, assembly and annotation.</title>
        <authorList>
            <person name="Kushwaha B."/>
            <person name="Kumar R."/>
            <person name="Das P."/>
            <person name="Joshi C.G."/>
            <person name="Kumar D."/>
            <person name="Nagpure N.S."/>
            <person name="Pandey M."/>
            <person name="Agarwal S."/>
            <person name="Srivastava S."/>
            <person name="Singh M."/>
            <person name="Sahoo L."/>
            <person name="Jayasankar P."/>
            <person name="Meher P.K."/>
            <person name="Koringa P.G."/>
            <person name="Iquebal M.A."/>
            <person name="Das S.P."/>
            <person name="Bit A."/>
            <person name="Patnaik S."/>
            <person name="Patel N."/>
            <person name="Shah T.M."/>
            <person name="Hinsu A."/>
            <person name="Jena J.K."/>
        </authorList>
    </citation>
    <scope>NUCLEOTIDE SEQUENCE</scope>
    <source>
        <strain evidence="3">CIFAMagur01</strain>
        <tissue evidence="3">Testis</tissue>
    </source>
</reference>
<dbReference type="Proteomes" id="UP000727407">
    <property type="component" value="Unassembled WGS sequence"/>
</dbReference>